<dbReference type="EMBL" id="WHOB01000059">
    <property type="protein sequence ID" value="NOU81131.1"/>
    <property type="molecule type" value="Genomic_DNA"/>
</dbReference>
<dbReference type="InterPro" id="IPR051781">
    <property type="entry name" value="Metallo-dep_Hydrolase"/>
</dbReference>
<evidence type="ECO:0000313" key="2">
    <source>
        <dbReference type="EMBL" id="NOU81131.1"/>
    </source>
</evidence>
<dbReference type="Gene3D" id="2.30.40.10">
    <property type="entry name" value="Urease, subunit C, domain 1"/>
    <property type="match status" value="1"/>
</dbReference>
<protein>
    <submittedName>
        <fullName evidence="2">Amidohydrolase family protein</fullName>
    </submittedName>
</protein>
<dbReference type="InterPro" id="IPR011059">
    <property type="entry name" value="Metal-dep_hydrolase_composite"/>
</dbReference>
<comment type="caution">
    <text evidence="2">The sequence shown here is derived from an EMBL/GenBank/DDBJ whole genome shotgun (WGS) entry which is preliminary data.</text>
</comment>
<sequence>MNGFWLTPMQIITAATSTGAKICNLAPEIGTIEPGKKADLFVIEGNPLTDIDNLRKVRFVMMEGRIVSK</sequence>
<keyword evidence="3" id="KW-1185">Reference proteome</keyword>
<dbReference type="InterPro" id="IPR006680">
    <property type="entry name" value="Amidohydro-rel"/>
</dbReference>
<evidence type="ECO:0000313" key="3">
    <source>
        <dbReference type="Proteomes" id="UP000596857"/>
    </source>
</evidence>
<dbReference type="PANTHER" id="PTHR43135:SF3">
    <property type="entry name" value="ALPHA-D-RIBOSE 1-METHYLPHOSPHONATE 5-TRIPHOSPHATE DIPHOSPHATASE"/>
    <property type="match status" value="1"/>
</dbReference>
<name>A0ABX1YJY0_9BACL</name>
<dbReference type="RefSeq" id="WP_171718640.1">
    <property type="nucleotide sequence ID" value="NZ_WHOB01000059.1"/>
</dbReference>
<dbReference type="SUPFAM" id="SSF51338">
    <property type="entry name" value="Composite domain of metallo-dependent hydrolases"/>
    <property type="match status" value="1"/>
</dbReference>
<evidence type="ECO:0000259" key="1">
    <source>
        <dbReference type="Pfam" id="PF01979"/>
    </source>
</evidence>
<dbReference type="Gene3D" id="3.20.20.140">
    <property type="entry name" value="Metal-dependent hydrolases"/>
    <property type="match status" value="1"/>
</dbReference>
<reference evidence="2 3" key="1">
    <citation type="submission" date="2019-10" db="EMBL/GenBank/DDBJ databases">
        <title>Description of Paenibacillus terricola sp. nov.</title>
        <authorList>
            <person name="Carlier A."/>
            <person name="Qi S."/>
        </authorList>
    </citation>
    <scope>NUCLEOTIDE SEQUENCE [LARGE SCALE GENOMIC DNA]</scope>
    <source>
        <strain evidence="2 3">LMG 31459</strain>
    </source>
</reference>
<dbReference type="Pfam" id="PF01979">
    <property type="entry name" value="Amidohydro_1"/>
    <property type="match status" value="1"/>
</dbReference>
<organism evidence="2 3">
    <name type="scientific">Paenibacillus phytohabitans</name>
    <dbReference type="NCBI Taxonomy" id="2654978"/>
    <lineage>
        <taxon>Bacteria</taxon>
        <taxon>Bacillati</taxon>
        <taxon>Bacillota</taxon>
        <taxon>Bacilli</taxon>
        <taxon>Bacillales</taxon>
        <taxon>Paenibacillaceae</taxon>
        <taxon>Paenibacillus</taxon>
    </lineage>
</organism>
<accession>A0ABX1YJY0</accession>
<gene>
    <name evidence="2" type="ORF">GC101_19910</name>
</gene>
<dbReference type="PANTHER" id="PTHR43135">
    <property type="entry name" value="ALPHA-D-RIBOSE 1-METHYLPHOSPHONATE 5-TRIPHOSPHATE DIPHOSPHATASE"/>
    <property type="match status" value="1"/>
</dbReference>
<proteinExistence type="predicted"/>
<feature type="domain" description="Amidohydrolase-related" evidence="1">
    <location>
        <begin position="6"/>
        <end position="67"/>
    </location>
</feature>
<dbReference type="Proteomes" id="UP000596857">
    <property type="component" value="Unassembled WGS sequence"/>
</dbReference>